<sequence length="649" mass="74649">MEILKQWVIDNEMEEAADLITLQNLRQIQRANNFAFDDKINGTEIVDNGFTNKSLSERIAQKFNKTIEENECFRDVLSLFSPENKGSLVNMLDASAKIPPGIFYGNVFSMGNYDQCLNVTGKIAGKYCTVALEIKNFSDFSDILRFSYGICLPSRCNALNLNNFLKSMRKTLQLPFEVKINDNLCSTKLQEVTFSGPNKLAMCIFGFFALLLLCGTICDVFVPNDTKSVPLQMFLAFSVYSNCKSLFKTKINKDAESFGCLNGIRVLCMFWIIGGHLLRYFLGLPLTNIAEFDFEWHDIILLAGEMAVDTFFNISGFLVVYLYLTKKNKLNISFVQMYIHRYLRLTPSLAMVIFLYFNISKFGSGPIWGYTKKLEDECVKNWWFNLIYVQNYFREQNCVLYTWYLAVDMHMFLLSPIILIGLIKYHKTTLFGLGMAVLSSSLYSGWLTHQLPPMTYLKDEDLFTFFIPTHFRGVSWIIGAIFGYVMYRRKNEKLKLSQTLVNFLWILSCGGLIAIIFYHKYLANIVKYNIKNVHNIIANSCIRPIWSILQCVVIWLCIEGKGGFVNRFLSAPCFSVLVKVNYSMYLVHIPIITIFYLQIRSPQTYTFMTLAQHFAGFSLVTICASVLWTLAFESPIQKLEKLLFGKNKK</sequence>
<feature type="transmembrane region" description="Helical" evidence="1">
    <location>
        <begin position="611"/>
        <end position="632"/>
    </location>
</feature>
<evidence type="ECO:0000259" key="2">
    <source>
        <dbReference type="SMART" id="SM00703"/>
    </source>
</evidence>
<feature type="transmembrane region" description="Helical" evidence="1">
    <location>
        <begin position="342"/>
        <end position="359"/>
    </location>
</feature>
<feature type="domain" description="Nose resistant-to-fluoxetine protein N-terminal" evidence="2">
    <location>
        <begin position="69"/>
        <end position="187"/>
    </location>
</feature>
<feature type="transmembrane region" description="Helical" evidence="1">
    <location>
        <begin position="537"/>
        <end position="558"/>
    </location>
</feature>
<evidence type="ECO:0000313" key="4">
    <source>
        <dbReference type="Proteomes" id="UP001154078"/>
    </source>
</evidence>
<dbReference type="InterPro" id="IPR052728">
    <property type="entry name" value="O2_lipid_transport_reg"/>
</dbReference>
<feature type="transmembrane region" description="Helical" evidence="1">
    <location>
        <begin position="469"/>
        <end position="487"/>
    </location>
</feature>
<dbReference type="OrthoDB" id="118951at2759"/>
<dbReference type="InterPro" id="IPR002656">
    <property type="entry name" value="Acyl_transf_3_dom"/>
</dbReference>
<dbReference type="InterPro" id="IPR006621">
    <property type="entry name" value="Nose-resist-to-fluoxetine_N"/>
</dbReference>
<keyword evidence="4" id="KW-1185">Reference proteome</keyword>
<dbReference type="PANTHER" id="PTHR11161">
    <property type="entry name" value="O-ACYLTRANSFERASE"/>
    <property type="match status" value="1"/>
</dbReference>
<proteinExistence type="predicted"/>
<feature type="transmembrane region" description="Helical" evidence="1">
    <location>
        <begin position="430"/>
        <end position="449"/>
    </location>
</feature>
<feature type="transmembrane region" description="Helical" evidence="1">
    <location>
        <begin position="401"/>
        <end position="423"/>
    </location>
</feature>
<keyword evidence="1" id="KW-0472">Membrane</keyword>
<feature type="transmembrane region" description="Helical" evidence="1">
    <location>
        <begin position="499"/>
        <end position="517"/>
    </location>
</feature>
<evidence type="ECO:0000313" key="3">
    <source>
        <dbReference type="EMBL" id="CAH0560083.1"/>
    </source>
</evidence>
<feature type="transmembrane region" description="Helical" evidence="1">
    <location>
        <begin position="299"/>
        <end position="322"/>
    </location>
</feature>
<dbReference type="Proteomes" id="UP001154078">
    <property type="component" value="Chromosome 7"/>
</dbReference>
<dbReference type="GO" id="GO:0016747">
    <property type="term" value="F:acyltransferase activity, transferring groups other than amino-acyl groups"/>
    <property type="evidence" value="ECO:0007669"/>
    <property type="project" value="InterPro"/>
</dbReference>
<dbReference type="AlphaFoldDB" id="A0A9P0BDZ1"/>
<evidence type="ECO:0000256" key="1">
    <source>
        <dbReference type="SAM" id="Phobius"/>
    </source>
</evidence>
<reference evidence="3" key="1">
    <citation type="submission" date="2021-12" db="EMBL/GenBank/DDBJ databases">
        <authorList>
            <person name="King R."/>
        </authorList>
    </citation>
    <scope>NUCLEOTIDE SEQUENCE</scope>
</reference>
<keyword evidence="1" id="KW-0812">Transmembrane</keyword>
<dbReference type="EMBL" id="OV121138">
    <property type="protein sequence ID" value="CAH0560083.1"/>
    <property type="molecule type" value="Genomic_DNA"/>
</dbReference>
<protein>
    <recommendedName>
        <fullName evidence="2">Nose resistant-to-fluoxetine protein N-terminal domain-containing protein</fullName>
    </recommendedName>
</protein>
<gene>
    <name evidence="3" type="ORF">MELIAE_LOCUS9911</name>
</gene>
<dbReference type="Pfam" id="PF20146">
    <property type="entry name" value="NRF"/>
    <property type="match status" value="1"/>
</dbReference>
<feature type="transmembrane region" description="Helical" evidence="1">
    <location>
        <begin position="259"/>
        <end position="279"/>
    </location>
</feature>
<accession>A0A9P0BDZ1</accession>
<organism evidence="3 4">
    <name type="scientific">Brassicogethes aeneus</name>
    <name type="common">Rape pollen beetle</name>
    <name type="synonym">Meligethes aeneus</name>
    <dbReference type="NCBI Taxonomy" id="1431903"/>
    <lineage>
        <taxon>Eukaryota</taxon>
        <taxon>Metazoa</taxon>
        <taxon>Ecdysozoa</taxon>
        <taxon>Arthropoda</taxon>
        <taxon>Hexapoda</taxon>
        <taxon>Insecta</taxon>
        <taxon>Pterygota</taxon>
        <taxon>Neoptera</taxon>
        <taxon>Endopterygota</taxon>
        <taxon>Coleoptera</taxon>
        <taxon>Polyphaga</taxon>
        <taxon>Cucujiformia</taxon>
        <taxon>Nitidulidae</taxon>
        <taxon>Meligethinae</taxon>
        <taxon>Brassicogethes</taxon>
    </lineage>
</organism>
<name>A0A9P0BDZ1_BRAAE</name>
<dbReference type="Pfam" id="PF01757">
    <property type="entry name" value="Acyl_transf_3"/>
    <property type="match status" value="1"/>
</dbReference>
<dbReference type="PANTHER" id="PTHR11161:SF0">
    <property type="entry name" value="O-ACYLTRANSFERASE LIKE PROTEIN"/>
    <property type="match status" value="1"/>
</dbReference>
<feature type="transmembrane region" description="Helical" evidence="1">
    <location>
        <begin position="579"/>
        <end position="599"/>
    </location>
</feature>
<feature type="transmembrane region" description="Helical" evidence="1">
    <location>
        <begin position="200"/>
        <end position="222"/>
    </location>
</feature>
<keyword evidence="1" id="KW-1133">Transmembrane helix</keyword>
<dbReference type="SMART" id="SM00703">
    <property type="entry name" value="NRF"/>
    <property type="match status" value="1"/>
</dbReference>